<dbReference type="GO" id="GO:0006002">
    <property type="term" value="P:fructose 6-phosphate metabolic process"/>
    <property type="evidence" value="ECO:0007669"/>
    <property type="project" value="TreeGrafter"/>
</dbReference>
<dbReference type="Gene3D" id="3.40.50.10490">
    <property type="entry name" value="Glucose-6-phosphate isomerase like protein, domain 1"/>
    <property type="match status" value="2"/>
</dbReference>
<dbReference type="NCBIfam" id="NF001484">
    <property type="entry name" value="PRK00331.1"/>
    <property type="match status" value="1"/>
</dbReference>
<dbReference type="Pfam" id="PF01380">
    <property type="entry name" value="SIS"/>
    <property type="match status" value="2"/>
</dbReference>
<evidence type="ECO:0000256" key="9">
    <source>
        <dbReference type="ARBA" id="ARBA00022962"/>
    </source>
</evidence>
<feature type="initiator methionine" description="Removed" evidence="10">
    <location>
        <position position="1"/>
    </location>
</feature>
<gene>
    <name evidence="10 13" type="primary">glmS</name>
    <name evidence="13" type="ORF">COT24_02515</name>
</gene>
<dbReference type="GO" id="GO:0004360">
    <property type="term" value="F:glutamine-fructose-6-phosphate transaminase (isomerizing) activity"/>
    <property type="evidence" value="ECO:0007669"/>
    <property type="project" value="UniProtKB-UniRule"/>
</dbReference>
<feature type="domain" description="Glutamine amidotransferase type-2" evidence="11">
    <location>
        <begin position="2"/>
        <end position="217"/>
    </location>
</feature>
<reference evidence="13 14" key="1">
    <citation type="submission" date="2017-09" db="EMBL/GenBank/DDBJ databases">
        <title>Depth-based differentiation of microbial function through sediment-hosted aquifers and enrichment of novel symbionts in the deep terrestrial subsurface.</title>
        <authorList>
            <person name="Probst A.J."/>
            <person name="Ladd B."/>
            <person name="Jarett J.K."/>
            <person name="Geller-Mcgrath D.E."/>
            <person name="Sieber C.M."/>
            <person name="Emerson J.B."/>
            <person name="Anantharaman K."/>
            <person name="Thomas B.C."/>
            <person name="Malmstrom R."/>
            <person name="Stieglmeier M."/>
            <person name="Klingl A."/>
            <person name="Woyke T."/>
            <person name="Ryan C.M."/>
            <person name="Banfield J.F."/>
        </authorList>
    </citation>
    <scope>NUCLEOTIDE SEQUENCE [LARGE SCALE GENOMIC DNA]</scope>
    <source>
        <strain evidence="13">CG08_land_8_20_14_0_20_40_16</strain>
    </source>
</reference>
<feature type="domain" description="SIS" evidence="12">
    <location>
        <begin position="286"/>
        <end position="425"/>
    </location>
</feature>
<dbReference type="EMBL" id="PEXU01000030">
    <property type="protein sequence ID" value="PIS42647.1"/>
    <property type="molecule type" value="Genomic_DNA"/>
</dbReference>
<evidence type="ECO:0000256" key="6">
    <source>
        <dbReference type="ARBA" id="ARBA00022576"/>
    </source>
</evidence>
<dbReference type="GO" id="GO:0097367">
    <property type="term" value="F:carbohydrate derivative binding"/>
    <property type="evidence" value="ECO:0007669"/>
    <property type="project" value="InterPro"/>
</dbReference>
<dbReference type="Pfam" id="PF13522">
    <property type="entry name" value="GATase_6"/>
    <property type="match status" value="1"/>
</dbReference>
<evidence type="ECO:0000259" key="11">
    <source>
        <dbReference type="PROSITE" id="PS51278"/>
    </source>
</evidence>
<evidence type="ECO:0000256" key="10">
    <source>
        <dbReference type="HAMAP-Rule" id="MF_00164"/>
    </source>
</evidence>
<dbReference type="CDD" id="cd05009">
    <property type="entry name" value="SIS_GlmS_GlmD_2"/>
    <property type="match status" value="1"/>
</dbReference>
<dbReference type="InterPro" id="IPR017932">
    <property type="entry name" value="GATase_2_dom"/>
</dbReference>
<keyword evidence="5 10" id="KW-0963">Cytoplasm</keyword>
<evidence type="ECO:0000313" key="14">
    <source>
        <dbReference type="Proteomes" id="UP000231542"/>
    </source>
</evidence>
<dbReference type="CDD" id="cd05008">
    <property type="entry name" value="SIS_GlmS_GlmD_1"/>
    <property type="match status" value="1"/>
</dbReference>
<dbReference type="InterPro" id="IPR029055">
    <property type="entry name" value="Ntn_hydrolases_N"/>
</dbReference>
<comment type="subcellular location">
    <subcellularLocation>
        <location evidence="2 10">Cytoplasm</location>
    </subcellularLocation>
</comment>
<keyword evidence="8" id="KW-0677">Repeat</keyword>
<dbReference type="EC" id="2.6.1.16" evidence="3 10"/>
<dbReference type="InterPro" id="IPR046348">
    <property type="entry name" value="SIS_dom_sf"/>
</dbReference>
<comment type="subunit">
    <text evidence="10">Homodimer.</text>
</comment>
<dbReference type="GO" id="GO:0005975">
    <property type="term" value="P:carbohydrate metabolic process"/>
    <property type="evidence" value="ECO:0007669"/>
    <property type="project" value="UniProtKB-UniRule"/>
</dbReference>
<evidence type="ECO:0000259" key="12">
    <source>
        <dbReference type="PROSITE" id="PS51464"/>
    </source>
</evidence>
<evidence type="ECO:0000256" key="3">
    <source>
        <dbReference type="ARBA" id="ARBA00012916"/>
    </source>
</evidence>
<accession>A0A2H0YVX2</accession>
<dbReference type="InterPro" id="IPR035490">
    <property type="entry name" value="GlmS/FrlB_SIS"/>
</dbReference>
<name>A0A2H0YVX2_9BACT</name>
<dbReference type="FunFam" id="3.40.50.10490:FF:000001">
    <property type="entry name" value="Glutamine--fructose-6-phosphate aminotransferase [isomerizing]"/>
    <property type="match status" value="1"/>
</dbReference>
<organism evidence="13 14">
    <name type="scientific">Candidatus Kerfeldbacteria bacterium CG08_land_8_20_14_0_20_40_16</name>
    <dbReference type="NCBI Taxonomy" id="2014244"/>
    <lineage>
        <taxon>Bacteria</taxon>
        <taxon>Candidatus Kerfeldiibacteriota</taxon>
    </lineage>
</organism>
<dbReference type="InterPro" id="IPR005855">
    <property type="entry name" value="GFAT"/>
</dbReference>
<dbReference type="GO" id="GO:0046349">
    <property type="term" value="P:amino sugar biosynthetic process"/>
    <property type="evidence" value="ECO:0007669"/>
    <property type="project" value="UniProtKB-ARBA"/>
</dbReference>
<dbReference type="PANTHER" id="PTHR10937:SF0">
    <property type="entry name" value="GLUTAMINE--FRUCTOSE-6-PHOSPHATE TRANSAMINASE (ISOMERIZING)"/>
    <property type="match status" value="1"/>
</dbReference>
<dbReference type="InterPro" id="IPR047084">
    <property type="entry name" value="GFAT_N"/>
</dbReference>
<dbReference type="PROSITE" id="PS51464">
    <property type="entry name" value="SIS"/>
    <property type="match status" value="2"/>
</dbReference>
<dbReference type="FunFam" id="3.40.50.10490:FF:000002">
    <property type="entry name" value="Glutamine--fructose-6-phosphate aminotransferase [isomerizing]"/>
    <property type="match status" value="1"/>
</dbReference>
<comment type="catalytic activity">
    <reaction evidence="1 10">
        <text>D-fructose 6-phosphate + L-glutamine = D-glucosamine 6-phosphate + L-glutamate</text>
        <dbReference type="Rhea" id="RHEA:13237"/>
        <dbReference type="ChEBI" id="CHEBI:29985"/>
        <dbReference type="ChEBI" id="CHEBI:58359"/>
        <dbReference type="ChEBI" id="CHEBI:58725"/>
        <dbReference type="ChEBI" id="CHEBI:61527"/>
        <dbReference type="EC" id="2.6.1.16"/>
    </reaction>
</comment>
<dbReference type="SUPFAM" id="SSF56235">
    <property type="entry name" value="N-terminal nucleophile aminohydrolases (Ntn hydrolases)"/>
    <property type="match status" value="1"/>
</dbReference>
<dbReference type="GO" id="GO:0005829">
    <property type="term" value="C:cytosol"/>
    <property type="evidence" value="ECO:0007669"/>
    <property type="project" value="TreeGrafter"/>
</dbReference>
<keyword evidence="9" id="KW-0315">Glutamine amidotransferase</keyword>
<evidence type="ECO:0000313" key="13">
    <source>
        <dbReference type="EMBL" id="PIS42647.1"/>
    </source>
</evidence>
<dbReference type="PROSITE" id="PS51278">
    <property type="entry name" value="GATASE_TYPE_2"/>
    <property type="match status" value="1"/>
</dbReference>
<evidence type="ECO:0000256" key="4">
    <source>
        <dbReference type="ARBA" id="ARBA00016090"/>
    </source>
</evidence>
<evidence type="ECO:0000256" key="1">
    <source>
        <dbReference type="ARBA" id="ARBA00001031"/>
    </source>
</evidence>
<dbReference type="InterPro" id="IPR035466">
    <property type="entry name" value="GlmS/AgaS_SIS"/>
</dbReference>
<dbReference type="GO" id="GO:0006487">
    <property type="term" value="P:protein N-linked glycosylation"/>
    <property type="evidence" value="ECO:0007669"/>
    <property type="project" value="TreeGrafter"/>
</dbReference>
<keyword evidence="6 10" id="KW-0032">Aminotransferase</keyword>
<dbReference type="CDD" id="cd00714">
    <property type="entry name" value="GFAT"/>
    <property type="match status" value="1"/>
</dbReference>
<evidence type="ECO:0000256" key="2">
    <source>
        <dbReference type="ARBA" id="ARBA00004496"/>
    </source>
</evidence>
<dbReference type="Gene3D" id="3.60.20.10">
    <property type="entry name" value="Glutamine Phosphoribosylpyrophosphate, subunit 1, domain 1"/>
    <property type="match status" value="1"/>
</dbReference>
<dbReference type="NCBIfam" id="TIGR01135">
    <property type="entry name" value="glmS"/>
    <property type="match status" value="1"/>
</dbReference>
<keyword evidence="7 10" id="KW-0808">Transferase</keyword>
<dbReference type="HAMAP" id="MF_00164">
    <property type="entry name" value="GlmS"/>
    <property type="match status" value="1"/>
</dbReference>
<feature type="active site" description="For Fru-6P isomerization activity" evidence="10">
    <location>
        <position position="603"/>
    </location>
</feature>
<dbReference type="SUPFAM" id="SSF53697">
    <property type="entry name" value="SIS domain"/>
    <property type="match status" value="1"/>
</dbReference>
<dbReference type="PANTHER" id="PTHR10937">
    <property type="entry name" value="GLUCOSAMINE--FRUCTOSE-6-PHOSPHATE AMINOTRANSFERASE, ISOMERIZING"/>
    <property type="match status" value="1"/>
</dbReference>
<feature type="active site" description="Nucleophile; for GATase activity" evidence="10">
    <location>
        <position position="2"/>
    </location>
</feature>
<dbReference type="GO" id="GO:0006047">
    <property type="term" value="P:UDP-N-acetylglucosamine metabolic process"/>
    <property type="evidence" value="ECO:0007669"/>
    <property type="project" value="TreeGrafter"/>
</dbReference>
<comment type="function">
    <text evidence="10">Catalyzes the first step in hexosamine metabolism, converting fructose-6P into glucosamine-6P using glutamine as a nitrogen source.</text>
</comment>
<evidence type="ECO:0000256" key="5">
    <source>
        <dbReference type="ARBA" id="ARBA00022490"/>
    </source>
</evidence>
<dbReference type="FunFam" id="3.60.20.10:FF:000006">
    <property type="entry name" value="Glutamine--fructose-6-phosphate aminotransferase [isomerizing]"/>
    <property type="match status" value="1"/>
</dbReference>
<sequence length="608" mass="67398">MCGIVGYVGKRPAKSILLNGLKKLEYRGYDSAGIVVCDKGQLHLKKTLGKIENLENAIKNKDWQGTLGMAHTRWATHGKPSDLNAHPHTDCKEELVIVHNGIIENYQKLKETLKKKGHQFKSETDSEVIAHLIEENYQGDLVAAVRQSLTRIEGTYGIAVIHIKHPDVLVAARKGSPVVIGLKEDEYFVASDVTPLISHTKDVIYLEDGEIAEITPSGYRISTINNEKRRPAINHVEWEIAEAEKQGYDHYMLKEIFEEPDAARNAMLGRVIPEEGLAHLGGLNMSDDQMREVKRIVIVACGSALYAARAGEYMIERYADIPVEVEYASEFRYRDPVIDQGTLVFAISQSGETADTLAAMKETKRKGARVLGIVNVVGSTVARESDGGTYIHAGPEIGVASTKAFTGQLTVLAILALQFGRLKNMSFSTGQKLVKELKAIPQKIESILEQNETIKRLAQTYTQYKNFFFLGRGANYPIALEGALKLKEVSYLHAEAYPMAELKHGPIALIDQNFPSFVIVPKDSYYEKNISNVEEIRAREGRMIAVATEGDSNIGNLVNEVIYVPKTLDLLIPLLTVVPLHLFAYHLAVALGRDVDKPRNLAKSVTVE</sequence>
<protein>
    <recommendedName>
        <fullName evidence="4 10">Glutamine--fructose-6-phosphate aminotransferase [isomerizing]</fullName>
        <ecNumber evidence="3 10">2.6.1.16</ecNumber>
    </recommendedName>
    <alternativeName>
        <fullName evidence="10">D-fructose-6-phosphate amidotransferase</fullName>
    </alternativeName>
    <alternativeName>
        <fullName evidence="10">GFAT</fullName>
    </alternativeName>
    <alternativeName>
        <fullName evidence="10">Glucosamine-6-phosphate synthase</fullName>
    </alternativeName>
    <alternativeName>
        <fullName evidence="10">Hexosephosphate aminotransferase</fullName>
    </alternativeName>
    <alternativeName>
        <fullName evidence="10">L-glutamine--D-fructose-6-phosphate amidotransferase</fullName>
    </alternativeName>
</protein>
<dbReference type="Proteomes" id="UP000231542">
    <property type="component" value="Unassembled WGS sequence"/>
</dbReference>
<comment type="caution">
    <text evidence="13">The sequence shown here is derived from an EMBL/GenBank/DDBJ whole genome shotgun (WGS) entry which is preliminary data.</text>
</comment>
<dbReference type="InterPro" id="IPR001347">
    <property type="entry name" value="SIS_dom"/>
</dbReference>
<proteinExistence type="inferred from homology"/>
<evidence type="ECO:0000256" key="7">
    <source>
        <dbReference type="ARBA" id="ARBA00022679"/>
    </source>
</evidence>
<evidence type="ECO:0000256" key="8">
    <source>
        <dbReference type="ARBA" id="ARBA00022737"/>
    </source>
</evidence>
<dbReference type="AlphaFoldDB" id="A0A2H0YVX2"/>
<feature type="domain" description="SIS" evidence="12">
    <location>
        <begin position="457"/>
        <end position="598"/>
    </location>
</feature>